<dbReference type="Proteomes" id="UP001062846">
    <property type="component" value="Chromosome 1"/>
</dbReference>
<evidence type="ECO:0000313" key="1">
    <source>
        <dbReference type="EMBL" id="KAI8572512.1"/>
    </source>
</evidence>
<organism evidence="1 2">
    <name type="scientific">Rhododendron molle</name>
    <name type="common">Chinese azalea</name>
    <name type="synonym">Azalea mollis</name>
    <dbReference type="NCBI Taxonomy" id="49168"/>
    <lineage>
        <taxon>Eukaryota</taxon>
        <taxon>Viridiplantae</taxon>
        <taxon>Streptophyta</taxon>
        <taxon>Embryophyta</taxon>
        <taxon>Tracheophyta</taxon>
        <taxon>Spermatophyta</taxon>
        <taxon>Magnoliopsida</taxon>
        <taxon>eudicotyledons</taxon>
        <taxon>Gunneridae</taxon>
        <taxon>Pentapetalae</taxon>
        <taxon>asterids</taxon>
        <taxon>Ericales</taxon>
        <taxon>Ericaceae</taxon>
        <taxon>Ericoideae</taxon>
        <taxon>Rhodoreae</taxon>
        <taxon>Rhododendron</taxon>
    </lineage>
</organism>
<accession>A0ACC0Q383</accession>
<sequence>MKTCENEMPYLMTLLECLFVIEISASADQSYSVIEIRDLMFEAFAAYQVVMNLIAEDLAVATVRVAIESVTRIAAVVLTVDPGLATRWLHSGGFVAAVESLIVVACAQSGEWSACWSYHIDSQAIAAAAAAAAAVVVVHPYSTWHPTAAADAYLIGCFAGPSAAAVAAAG</sequence>
<reference evidence="1" key="1">
    <citation type="submission" date="2022-02" db="EMBL/GenBank/DDBJ databases">
        <title>Plant Genome Project.</title>
        <authorList>
            <person name="Zhang R.-G."/>
        </authorList>
    </citation>
    <scope>NUCLEOTIDE SEQUENCE</scope>
    <source>
        <strain evidence="1">AT1</strain>
    </source>
</reference>
<proteinExistence type="predicted"/>
<comment type="caution">
    <text evidence="1">The sequence shown here is derived from an EMBL/GenBank/DDBJ whole genome shotgun (WGS) entry which is preliminary data.</text>
</comment>
<protein>
    <submittedName>
        <fullName evidence="1">Uncharacterized protein</fullName>
    </submittedName>
</protein>
<dbReference type="EMBL" id="CM046388">
    <property type="protein sequence ID" value="KAI8572512.1"/>
    <property type="molecule type" value="Genomic_DNA"/>
</dbReference>
<keyword evidence="2" id="KW-1185">Reference proteome</keyword>
<evidence type="ECO:0000313" key="2">
    <source>
        <dbReference type="Proteomes" id="UP001062846"/>
    </source>
</evidence>
<name>A0ACC0Q383_RHOML</name>
<gene>
    <name evidence="1" type="ORF">RHMOL_Rhmol01G0204900</name>
</gene>